<feature type="compositionally biased region" description="Basic and acidic residues" evidence="1">
    <location>
        <begin position="447"/>
        <end position="463"/>
    </location>
</feature>
<comment type="caution">
    <text evidence="2">The sequence shown here is derived from an EMBL/GenBank/DDBJ whole genome shotgun (WGS) entry which is preliminary data.</text>
</comment>
<organism evidence="2">
    <name type="scientific">Tanacetum cinerariifolium</name>
    <name type="common">Dalmatian daisy</name>
    <name type="synonym">Chrysanthemum cinerariifolium</name>
    <dbReference type="NCBI Taxonomy" id="118510"/>
    <lineage>
        <taxon>Eukaryota</taxon>
        <taxon>Viridiplantae</taxon>
        <taxon>Streptophyta</taxon>
        <taxon>Embryophyta</taxon>
        <taxon>Tracheophyta</taxon>
        <taxon>Spermatophyta</taxon>
        <taxon>Magnoliopsida</taxon>
        <taxon>eudicotyledons</taxon>
        <taxon>Gunneridae</taxon>
        <taxon>Pentapetalae</taxon>
        <taxon>asterids</taxon>
        <taxon>campanulids</taxon>
        <taxon>Asterales</taxon>
        <taxon>Asteraceae</taxon>
        <taxon>Asteroideae</taxon>
        <taxon>Anthemideae</taxon>
        <taxon>Anthemidinae</taxon>
        <taxon>Tanacetum</taxon>
    </lineage>
</organism>
<proteinExistence type="predicted"/>
<feature type="compositionally biased region" description="Basic and acidic residues" evidence="1">
    <location>
        <begin position="282"/>
        <end position="294"/>
    </location>
</feature>
<gene>
    <name evidence="2" type="ORF">Tci_001949</name>
</gene>
<feature type="compositionally biased region" description="Basic residues" evidence="1">
    <location>
        <begin position="86"/>
        <end position="95"/>
    </location>
</feature>
<name>A0A699GKW1_TANCI</name>
<feature type="compositionally biased region" description="Acidic residues" evidence="1">
    <location>
        <begin position="195"/>
        <end position="249"/>
    </location>
</feature>
<feature type="region of interest" description="Disordered" evidence="1">
    <location>
        <begin position="415"/>
        <end position="530"/>
    </location>
</feature>
<evidence type="ECO:0000313" key="2">
    <source>
        <dbReference type="EMBL" id="GEU29971.1"/>
    </source>
</evidence>
<feature type="compositionally biased region" description="Basic and acidic residues" evidence="1">
    <location>
        <begin position="139"/>
        <end position="148"/>
    </location>
</feature>
<evidence type="ECO:0008006" key="3">
    <source>
        <dbReference type="Google" id="ProtNLM"/>
    </source>
</evidence>
<dbReference type="EMBL" id="BKCJ010000116">
    <property type="protein sequence ID" value="GEU29971.1"/>
    <property type="molecule type" value="Genomic_DNA"/>
</dbReference>
<feature type="region of interest" description="Disordered" evidence="1">
    <location>
        <begin position="63"/>
        <end position="300"/>
    </location>
</feature>
<protein>
    <recommendedName>
        <fullName evidence="3">Retrovirus-related Pol polyprotein from transposon TNT 1-94</fullName>
    </recommendedName>
</protein>
<feature type="compositionally biased region" description="Basic and acidic residues" evidence="1">
    <location>
        <begin position="167"/>
        <end position="176"/>
    </location>
</feature>
<accession>A0A699GKW1</accession>
<dbReference type="AlphaFoldDB" id="A0A699GKW1"/>
<feature type="compositionally biased region" description="Basic and acidic residues" evidence="1">
    <location>
        <begin position="422"/>
        <end position="433"/>
    </location>
</feature>
<evidence type="ECO:0000256" key="1">
    <source>
        <dbReference type="SAM" id="MobiDB-lite"/>
    </source>
</evidence>
<sequence>MPYPRFTKVIINHFISMDKKISMRNRIKLHIIRDDSLLDIKDSEAYKTYYDFATGKVPPRKARKYKKVATPSRKVSPIKESEPVKKAKRVKRPAKKSTTAPTAGVAIRDTPGVFVSNKKAPTKADRSKGSLSEVAQLKEATKRSKKDFYISQANGSGDGTNFELGVPDEKQHKTLGTDKGTSTKPWVPDVPTYDSESENESWGDSEDDNDDNSDDDSKGDDDKPDSDDDVNCDADDIERTDLDDDDDENPSFTLKDYDQEEHDEEYESDDDNENVFEEEHDDLYKDVDKTDDSKQSSSVSSDFANQFLILEKAPPSDHEVASLMNIKMSHKVPSTQIPSPLIEHVMVIPDSSTIASTTVPPTISMISPLPQLTTPSPAPTTIPTTTSIPALPDFSSLFGFDKRVSTLETELSRLKQANLSAQRDRDDKDKDEDPSAGSDRGLKKQKTSKDAKPPKGLKSKESKTSSSKGTKSQPKSFGKSVQAKEPVFETADTKMPQDLGGDTKDQPNDEPTLMDDWFKKPNKPPTPDRHEYSFNHSKSLPLIKAQGHQVVPADYFFNNVLEYLKGGSSSRKYTTSTTKTKAAKYDNIEGIEDMVPTLWSPVKVAYDKFAMWVTHVKVMKWYDYGYLEEIIIRRVYQTLHKFKEGDFSRLNLCDIEDLLLSLVQNKLSNLEKDVIFDLNVALRMFTRCVVILKRVEDLQLGFESYQKKLNLTKPKTFRSNISKMTLYTAYKNPQGIIYLDKYKRNRLMHSDELYKFCDTTLTSVKNVLHDIANNLRMEYLPKRK</sequence>
<feature type="compositionally biased region" description="Acidic residues" evidence="1">
    <location>
        <begin position="258"/>
        <end position="281"/>
    </location>
</feature>
<feature type="compositionally biased region" description="Low complexity" evidence="1">
    <location>
        <begin position="464"/>
        <end position="476"/>
    </location>
</feature>
<reference evidence="2" key="1">
    <citation type="journal article" date="2019" name="Sci. Rep.">
        <title>Draft genome of Tanacetum cinerariifolium, the natural source of mosquito coil.</title>
        <authorList>
            <person name="Yamashiro T."/>
            <person name="Shiraishi A."/>
            <person name="Satake H."/>
            <person name="Nakayama K."/>
        </authorList>
    </citation>
    <scope>NUCLEOTIDE SEQUENCE</scope>
</reference>